<comment type="caution">
    <text evidence="2">The sequence shown here is derived from an EMBL/GenBank/DDBJ whole genome shotgun (WGS) entry which is preliminary data.</text>
</comment>
<sequence length="131" mass="14700">MGAFDSLVLFSPVRGTVLKDGKPVQGAEVIEKVEWPGNEVPPQRAVTDEKGVFSFPAIERNAGLRRLIPSQPMVHQTIVIHYQGVEYEAWMHGKDNYEPNTELDGRPLNFVCELTRQPEIEGTHYGICKPV</sequence>
<name>A0ABW8IDI8_9GAMM</name>
<dbReference type="EMBL" id="JADIKI010000021">
    <property type="protein sequence ID" value="MFK2853237.1"/>
    <property type="molecule type" value="Genomic_DNA"/>
</dbReference>
<dbReference type="InterPro" id="IPR046474">
    <property type="entry name" value="DUF6795"/>
</dbReference>
<feature type="domain" description="DUF6795" evidence="1">
    <location>
        <begin position="13"/>
        <end position="116"/>
    </location>
</feature>
<organism evidence="2 3">
    <name type="scientific">Dyella humi</name>
    <dbReference type="NCBI Taxonomy" id="1770547"/>
    <lineage>
        <taxon>Bacteria</taxon>
        <taxon>Pseudomonadati</taxon>
        <taxon>Pseudomonadota</taxon>
        <taxon>Gammaproteobacteria</taxon>
        <taxon>Lysobacterales</taxon>
        <taxon>Rhodanobacteraceae</taxon>
        <taxon>Dyella</taxon>
    </lineage>
</organism>
<keyword evidence="3" id="KW-1185">Reference proteome</keyword>
<accession>A0ABW8IDI8</accession>
<proteinExistence type="predicted"/>
<protein>
    <recommendedName>
        <fullName evidence="1">DUF6795 domain-containing protein</fullName>
    </recommendedName>
</protein>
<gene>
    <name evidence="2" type="ORF">ISP18_01335</name>
</gene>
<evidence type="ECO:0000259" key="1">
    <source>
        <dbReference type="Pfam" id="PF20598"/>
    </source>
</evidence>
<evidence type="ECO:0000313" key="3">
    <source>
        <dbReference type="Proteomes" id="UP001620409"/>
    </source>
</evidence>
<dbReference type="Pfam" id="PF20598">
    <property type="entry name" value="DUF6795"/>
    <property type="match status" value="1"/>
</dbReference>
<reference evidence="2 3" key="1">
    <citation type="submission" date="2020-10" db="EMBL/GenBank/DDBJ databases">
        <title>Phylogeny of dyella-like bacteria.</title>
        <authorList>
            <person name="Fu J."/>
        </authorList>
    </citation>
    <scope>NUCLEOTIDE SEQUENCE [LARGE SCALE GENOMIC DNA]</scope>
    <source>
        <strain evidence="2 3">DHG40</strain>
    </source>
</reference>
<evidence type="ECO:0000313" key="2">
    <source>
        <dbReference type="EMBL" id="MFK2853237.1"/>
    </source>
</evidence>
<dbReference type="Proteomes" id="UP001620409">
    <property type="component" value="Unassembled WGS sequence"/>
</dbReference>